<organism evidence="2 3">
    <name type="scientific">Dovyalis caffra</name>
    <dbReference type="NCBI Taxonomy" id="77055"/>
    <lineage>
        <taxon>Eukaryota</taxon>
        <taxon>Viridiplantae</taxon>
        <taxon>Streptophyta</taxon>
        <taxon>Embryophyta</taxon>
        <taxon>Tracheophyta</taxon>
        <taxon>Spermatophyta</taxon>
        <taxon>Magnoliopsida</taxon>
        <taxon>eudicotyledons</taxon>
        <taxon>Gunneridae</taxon>
        <taxon>Pentapetalae</taxon>
        <taxon>rosids</taxon>
        <taxon>fabids</taxon>
        <taxon>Malpighiales</taxon>
        <taxon>Salicaceae</taxon>
        <taxon>Flacourtieae</taxon>
        <taxon>Dovyalis</taxon>
    </lineage>
</organism>
<feature type="compositionally biased region" description="Basic residues" evidence="1">
    <location>
        <begin position="55"/>
        <end position="65"/>
    </location>
</feature>
<dbReference type="AlphaFoldDB" id="A0AAV1SFB9"/>
<gene>
    <name evidence="2" type="ORF">DCAF_LOCUS22825</name>
</gene>
<evidence type="ECO:0000313" key="2">
    <source>
        <dbReference type="EMBL" id="CAK7350099.1"/>
    </source>
</evidence>
<name>A0AAV1SFB9_9ROSI</name>
<comment type="caution">
    <text evidence="2">The sequence shown here is derived from an EMBL/GenBank/DDBJ whole genome shotgun (WGS) entry which is preliminary data.</text>
</comment>
<evidence type="ECO:0000313" key="3">
    <source>
        <dbReference type="Proteomes" id="UP001314170"/>
    </source>
</evidence>
<dbReference type="Proteomes" id="UP001314170">
    <property type="component" value="Unassembled WGS sequence"/>
</dbReference>
<feature type="region of interest" description="Disordered" evidence="1">
    <location>
        <begin position="1"/>
        <end position="75"/>
    </location>
</feature>
<accession>A0AAV1SFB9</accession>
<proteinExistence type="predicted"/>
<sequence>MERAATEAKRRRRRESEPSSVKVAMPSENASEVSRSRAIEQTELGNPDGGESTSRRRKAQTKRTNKGGDEAIAPS</sequence>
<reference evidence="2 3" key="1">
    <citation type="submission" date="2024-01" db="EMBL/GenBank/DDBJ databases">
        <authorList>
            <person name="Waweru B."/>
        </authorList>
    </citation>
    <scope>NUCLEOTIDE SEQUENCE [LARGE SCALE GENOMIC DNA]</scope>
</reference>
<keyword evidence="3" id="KW-1185">Reference proteome</keyword>
<protein>
    <submittedName>
        <fullName evidence="2">Uncharacterized protein</fullName>
    </submittedName>
</protein>
<dbReference type="EMBL" id="CAWUPB010001184">
    <property type="protein sequence ID" value="CAK7350099.1"/>
    <property type="molecule type" value="Genomic_DNA"/>
</dbReference>
<evidence type="ECO:0000256" key="1">
    <source>
        <dbReference type="SAM" id="MobiDB-lite"/>
    </source>
</evidence>